<dbReference type="InterPro" id="IPR006094">
    <property type="entry name" value="Oxid_FAD_bind_N"/>
</dbReference>
<gene>
    <name evidence="7" type="ORF">F3K02_11585</name>
</gene>
<dbReference type="Proteomes" id="UP000545507">
    <property type="component" value="Unassembled WGS sequence"/>
</dbReference>
<dbReference type="Gene3D" id="3.30.465.10">
    <property type="match status" value="1"/>
</dbReference>
<dbReference type="SUPFAM" id="SSF56176">
    <property type="entry name" value="FAD-binding/transporter-associated domain-like"/>
    <property type="match status" value="1"/>
</dbReference>
<name>A0A7Y8KY33_9BURK</name>
<dbReference type="InterPro" id="IPR050416">
    <property type="entry name" value="FAD-linked_Oxidoreductase"/>
</dbReference>
<evidence type="ECO:0000256" key="5">
    <source>
        <dbReference type="ARBA" id="ARBA00023002"/>
    </source>
</evidence>
<evidence type="ECO:0000256" key="3">
    <source>
        <dbReference type="ARBA" id="ARBA00022630"/>
    </source>
</evidence>
<dbReference type="EMBL" id="VYGV01000007">
    <property type="protein sequence ID" value="NWF45886.1"/>
    <property type="molecule type" value="Genomic_DNA"/>
</dbReference>
<comment type="cofactor">
    <cofactor evidence="1">
        <name>FAD</name>
        <dbReference type="ChEBI" id="CHEBI:57692"/>
    </cofactor>
</comment>
<comment type="caution">
    <text evidence="7">The sequence shown here is derived from an EMBL/GenBank/DDBJ whole genome shotgun (WGS) entry which is preliminary data.</text>
</comment>
<evidence type="ECO:0000313" key="8">
    <source>
        <dbReference type="Proteomes" id="UP000545507"/>
    </source>
</evidence>
<dbReference type="PROSITE" id="PS00862">
    <property type="entry name" value="OX2_COVAL_FAD"/>
    <property type="match status" value="1"/>
</dbReference>
<dbReference type="Gene3D" id="3.40.462.20">
    <property type="match status" value="1"/>
</dbReference>
<reference evidence="7 8" key="1">
    <citation type="submission" date="2019-09" db="EMBL/GenBank/DDBJ databases">
        <title>Hydrogenophaga aromatica sp. nov., isolated from a para-xylene-degrading enrichment culture.</title>
        <authorList>
            <person name="Tancsics A."/>
            <person name="Banerjee S."/>
        </authorList>
    </citation>
    <scope>NUCLEOTIDE SEQUENCE [LARGE SCALE GENOMIC DNA]</scope>
    <source>
        <strain evidence="7 8">D2P1</strain>
    </source>
</reference>
<evidence type="ECO:0000256" key="4">
    <source>
        <dbReference type="ARBA" id="ARBA00022827"/>
    </source>
</evidence>
<dbReference type="Gene3D" id="3.30.43.10">
    <property type="entry name" value="Uridine Diphospho-n-acetylenolpyruvylglucosamine Reductase, domain 2"/>
    <property type="match status" value="1"/>
</dbReference>
<protein>
    <submittedName>
        <fullName evidence="7">FAD-binding oxidoreductase</fullName>
    </submittedName>
</protein>
<proteinExistence type="inferred from homology"/>
<keyword evidence="3" id="KW-0285">Flavoprotein</keyword>
<dbReference type="PANTHER" id="PTHR42973">
    <property type="entry name" value="BINDING OXIDOREDUCTASE, PUTATIVE (AFU_ORTHOLOGUE AFUA_1G17690)-RELATED"/>
    <property type="match status" value="1"/>
</dbReference>
<dbReference type="InterPro" id="IPR012951">
    <property type="entry name" value="BBE"/>
</dbReference>
<feature type="domain" description="FAD-binding PCMH-type" evidence="6">
    <location>
        <begin position="49"/>
        <end position="220"/>
    </location>
</feature>
<organism evidence="7 8">
    <name type="scientific">Hydrogenophaga aromaticivorans</name>
    <dbReference type="NCBI Taxonomy" id="2610898"/>
    <lineage>
        <taxon>Bacteria</taxon>
        <taxon>Pseudomonadati</taxon>
        <taxon>Pseudomonadota</taxon>
        <taxon>Betaproteobacteria</taxon>
        <taxon>Burkholderiales</taxon>
        <taxon>Comamonadaceae</taxon>
        <taxon>Hydrogenophaga</taxon>
    </lineage>
</organism>
<dbReference type="InterPro" id="IPR036318">
    <property type="entry name" value="FAD-bd_PCMH-like_sf"/>
</dbReference>
<dbReference type="Pfam" id="PF08031">
    <property type="entry name" value="BBE"/>
    <property type="match status" value="1"/>
</dbReference>
<accession>A0A7Y8KY33</accession>
<dbReference type="PROSITE" id="PS51387">
    <property type="entry name" value="FAD_PCMH"/>
    <property type="match status" value="1"/>
</dbReference>
<evidence type="ECO:0000259" key="6">
    <source>
        <dbReference type="PROSITE" id="PS51387"/>
    </source>
</evidence>
<dbReference type="GO" id="GO:0016491">
    <property type="term" value="F:oxidoreductase activity"/>
    <property type="evidence" value="ECO:0007669"/>
    <property type="project" value="UniProtKB-KW"/>
</dbReference>
<evidence type="ECO:0000256" key="2">
    <source>
        <dbReference type="ARBA" id="ARBA00005466"/>
    </source>
</evidence>
<keyword evidence="5" id="KW-0560">Oxidoreductase</keyword>
<dbReference type="SUPFAM" id="SSF55103">
    <property type="entry name" value="FAD-linked oxidases, C-terminal domain"/>
    <property type="match status" value="1"/>
</dbReference>
<comment type="similarity">
    <text evidence="2">Belongs to the oxygen-dependent FAD-linked oxidoreductase family.</text>
</comment>
<evidence type="ECO:0000313" key="7">
    <source>
        <dbReference type="EMBL" id="NWF45886.1"/>
    </source>
</evidence>
<evidence type="ECO:0000256" key="1">
    <source>
        <dbReference type="ARBA" id="ARBA00001974"/>
    </source>
</evidence>
<dbReference type="InterPro" id="IPR016169">
    <property type="entry name" value="FAD-bd_PCMH_sub2"/>
</dbReference>
<dbReference type="GO" id="GO:0071949">
    <property type="term" value="F:FAD binding"/>
    <property type="evidence" value="ECO:0007669"/>
    <property type="project" value="InterPro"/>
</dbReference>
<dbReference type="InterPro" id="IPR016164">
    <property type="entry name" value="FAD-linked_Oxase-like_C"/>
</dbReference>
<dbReference type="InterPro" id="IPR006093">
    <property type="entry name" value="Oxy_OxRdtase_FAD_BS"/>
</dbReference>
<dbReference type="RefSeq" id="WP_177135766.1">
    <property type="nucleotide sequence ID" value="NZ_VYGV01000007.1"/>
</dbReference>
<dbReference type="InterPro" id="IPR016167">
    <property type="entry name" value="FAD-bd_PCMH_sub1"/>
</dbReference>
<dbReference type="Pfam" id="PF01565">
    <property type="entry name" value="FAD_binding_4"/>
    <property type="match status" value="1"/>
</dbReference>
<dbReference type="AlphaFoldDB" id="A0A7Y8KY33"/>
<dbReference type="InterPro" id="IPR016166">
    <property type="entry name" value="FAD-bd_PCMH"/>
</dbReference>
<keyword evidence="4" id="KW-0274">FAD</keyword>
<dbReference type="PANTHER" id="PTHR42973:SF39">
    <property type="entry name" value="FAD-BINDING PCMH-TYPE DOMAIN-CONTAINING PROTEIN"/>
    <property type="match status" value="1"/>
</dbReference>
<sequence>MNMHLTGMDGGPVEIEPEAYQTFKTGFRGVLLAPQDAAFDETRKLWNGMIDRRPGLIARCTGTVDVVQAVRFAARHRLLLSVRSGGHNIAGLATNDGGLMIDMSLLRGIWVDPAGCTACAQAGCTLADMDRETQLHGLAAVLGFVSTTGIAGLTLGGGFGYLTRRHGWTCDTLVSMEVVMADGQVVRASADEHAELFWALRGGGGNFGVVTAFEYRLFPVGPEIVGGAIAWHGADARQVLQAYRDVSARAPREMTSVAVLRVAPPAPWLPPEIHGQPMAAIFVCHTGDMAEADALLAPLREVARPVADTVMRRPYVQMQSLLDATQPKGRRYYWKSHYLAHIEPSLMDLAVEHAGRIASPFSALLMFQIQGALGEQSAGHSPAGNRDAAYVLNIAASWEKPEEDDLQLRWARDCFEATRGCSTGGTYINFLTEEEGAERIQAAYGRTNLDRLAALKARYDPHNLFRGTKGLTG</sequence>
<keyword evidence="8" id="KW-1185">Reference proteome</keyword>